<dbReference type="RefSeq" id="XP_028463341.1">
    <property type="nucleotide sequence ID" value="XM_028614553.1"/>
</dbReference>
<keyword evidence="2" id="KW-1185">Reference proteome</keyword>
<accession>A0A3N2PLX1</accession>
<dbReference type="AlphaFoldDB" id="A0A3N2PLX1"/>
<dbReference type="Proteomes" id="UP000272025">
    <property type="component" value="Unassembled WGS sequence"/>
</dbReference>
<organism evidence="1 2">
    <name type="scientific">Sodiomyces alkalinus (strain CBS 110278 / VKM F-3762 / F11)</name>
    <name type="common">Alkaliphilic filamentous fungus</name>
    <dbReference type="NCBI Taxonomy" id="1314773"/>
    <lineage>
        <taxon>Eukaryota</taxon>
        <taxon>Fungi</taxon>
        <taxon>Dikarya</taxon>
        <taxon>Ascomycota</taxon>
        <taxon>Pezizomycotina</taxon>
        <taxon>Sordariomycetes</taxon>
        <taxon>Hypocreomycetidae</taxon>
        <taxon>Glomerellales</taxon>
        <taxon>Plectosphaerellaceae</taxon>
        <taxon>Sodiomyces</taxon>
    </lineage>
</organism>
<gene>
    <name evidence="1" type="ORF">SODALDRAFT_363376</name>
</gene>
<dbReference type="GeneID" id="39583031"/>
<dbReference type="EMBL" id="ML119061">
    <property type="protein sequence ID" value="ROT35535.1"/>
    <property type="molecule type" value="Genomic_DNA"/>
</dbReference>
<protein>
    <submittedName>
        <fullName evidence="1">Uncharacterized protein</fullName>
    </submittedName>
</protein>
<proteinExistence type="predicted"/>
<sequence>MGQWAKLGFRWVHSPKTTARVRPNCGEMKNLVYLASSRSAPGPKDRLPRMGAQKLFIVAHETDQEAALDHIRTCFSIEAWWFPFDFWVSMERTGRTFKGRTADWPTEIPEVGQVSGSFWVVRLQTTMSPSLVAFSLPDGKRFAEKPPDSLASADLVYLSYYSEGEAGTFAERSKEN</sequence>
<name>A0A3N2PLX1_SODAK</name>
<evidence type="ECO:0000313" key="1">
    <source>
        <dbReference type="EMBL" id="ROT35535.1"/>
    </source>
</evidence>
<reference evidence="1 2" key="1">
    <citation type="journal article" date="2018" name="Mol. Ecol.">
        <title>The obligate alkalophilic soda-lake fungus Sodiomyces alkalinus has shifted to a protein diet.</title>
        <authorList>
            <person name="Grum-Grzhimaylo A.A."/>
            <person name="Falkoski D.L."/>
            <person name="van den Heuvel J."/>
            <person name="Valero-Jimenez C.A."/>
            <person name="Min B."/>
            <person name="Choi I.G."/>
            <person name="Lipzen A."/>
            <person name="Daum C.G."/>
            <person name="Aanen D.K."/>
            <person name="Tsang A."/>
            <person name="Henrissat B."/>
            <person name="Bilanenko E.N."/>
            <person name="de Vries R.P."/>
            <person name="van Kan J.A.L."/>
            <person name="Grigoriev I.V."/>
            <person name="Debets A.J.M."/>
        </authorList>
    </citation>
    <scope>NUCLEOTIDE SEQUENCE [LARGE SCALE GENOMIC DNA]</scope>
    <source>
        <strain evidence="1 2">F11</strain>
    </source>
</reference>
<evidence type="ECO:0000313" key="2">
    <source>
        <dbReference type="Proteomes" id="UP000272025"/>
    </source>
</evidence>